<evidence type="ECO:0000313" key="2">
    <source>
        <dbReference type="EMBL" id="JAG34348.1"/>
    </source>
</evidence>
<dbReference type="Pfam" id="PF06585">
    <property type="entry name" value="JHBP"/>
    <property type="match status" value="1"/>
</dbReference>
<evidence type="ECO:0000256" key="1">
    <source>
        <dbReference type="SAM" id="SignalP"/>
    </source>
</evidence>
<dbReference type="EMBL" id="GBHO01009256">
    <property type="protein sequence ID" value="JAG34348.1"/>
    <property type="molecule type" value="Transcribed_RNA"/>
</dbReference>
<gene>
    <name evidence="2" type="primary">ads-1_0</name>
    <name evidence="3" type="synonym">ads-1_1</name>
    <name evidence="3" type="ORF">CM83_40494</name>
    <name evidence="2" type="ORF">CM83_40497</name>
</gene>
<sequence>MKSLSLVVFCVTLAAGLAAPAGNGTDNKVEELIDAYLTWAEKVSQKIDPIELKDVKNLPIVTLDPPVGILLSAANRTVSGLSTSTVSDLVVENNTAQWRVTYPSISGESDYEAKGLFYGRILKGQGHAKIDLINVTVDISVTLRNINIRWPLTNTSYLQIAELSQTVSVGSVASNYTGLSVSGLTEDQVTKILDAQMTTSLNLNLPIWERIASESSKCQLNIALIGSTIDDAINWLKKNTPTSSMVQSLMTKFTSL</sequence>
<feature type="chain" id="PRO_5007389984" evidence="1">
    <location>
        <begin position="19"/>
        <end position="256"/>
    </location>
</feature>
<dbReference type="InterPro" id="IPR010562">
    <property type="entry name" value="Haemolymph_juvenile_hormone-bd"/>
</dbReference>
<dbReference type="InterPro" id="IPR038606">
    <property type="entry name" value="To_sf"/>
</dbReference>
<reference evidence="2" key="2">
    <citation type="submission" date="2014-07" db="EMBL/GenBank/DDBJ databases">
        <authorList>
            <person name="Hull J."/>
        </authorList>
    </citation>
    <scope>NUCLEOTIDE SEQUENCE</scope>
</reference>
<name>A0A0A9YTD6_LYGHE</name>
<reference evidence="2" key="1">
    <citation type="journal article" date="2014" name="PLoS ONE">
        <title>Transcriptome-Based Identification of ABC Transporters in the Western Tarnished Plant Bug Lygus hesperus.</title>
        <authorList>
            <person name="Hull J.J."/>
            <person name="Chaney K."/>
            <person name="Geib S.M."/>
            <person name="Fabrick J.A."/>
            <person name="Brent C.S."/>
            <person name="Walsh D."/>
            <person name="Lavine L.C."/>
        </authorList>
    </citation>
    <scope>NUCLEOTIDE SEQUENCE</scope>
</reference>
<dbReference type="EMBL" id="GBHO01009188">
    <property type="protein sequence ID" value="JAG34416.1"/>
    <property type="molecule type" value="Transcribed_RNA"/>
</dbReference>
<dbReference type="Gene3D" id="3.15.10.30">
    <property type="entry name" value="Haemolymph juvenile hormone binding protein"/>
    <property type="match status" value="1"/>
</dbReference>
<keyword evidence="1" id="KW-0732">Signal</keyword>
<protein>
    <submittedName>
        <fullName evidence="2">Alkyldihydroxyacetonephosphate synthase</fullName>
    </submittedName>
</protein>
<accession>A0A0A9YTD6</accession>
<dbReference type="AlphaFoldDB" id="A0A0A9YTD6"/>
<feature type="signal peptide" evidence="1">
    <location>
        <begin position="1"/>
        <end position="18"/>
    </location>
</feature>
<evidence type="ECO:0000313" key="3">
    <source>
        <dbReference type="EMBL" id="JAG34416.1"/>
    </source>
</evidence>
<organism evidence="2">
    <name type="scientific">Lygus hesperus</name>
    <name type="common">Western plant bug</name>
    <dbReference type="NCBI Taxonomy" id="30085"/>
    <lineage>
        <taxon>Eukaryota</taxon>
        <taxon>Metazoa</taxon>
        <taxon>Ecdysozoa</taxon>
        <taxon>Arthropoda</taxon>
        <taxon>Hexapoda</taxon>
        <taxon>Insecta</taxon>
        <taxon>Pterygota</taxon>
        <taxon>Neoptera</taxon>
        <taxon>Paraneoptera</taxon>
        <taxon>Hemiptera</taxon>
        <taxon>Heteroptera</taxon>
        <taxon>Panheteroptera</taxon>
        <taxon>Cimicomorpha</taxon>
        <taxon>Miridae</taxon>
        <taxon>Mirini</taxon>
        <taxon>Lygus</taxon>
    </lineage>
</organism>
<proteinExistence type="predicted"/>